<comment type="caution">
    <text evidence="2">The sequence shown here is derived from an EMBL/GenBank/DDBJ whole genome shotgun (WGS) entry which is preliminary data.</text>
</comment>
<dbReference type="PANTHER" id="PTHR30203">
    <property type="entry name" value="OUTER MEMBRANE CATION EFFLUX PROTEIN"/>
    <property type="match status" value="1"/>
</dbReference>
<dbReference type="InterPro" id="IPR010131">
    <property type="entry name" value="MdtP/NodT-like"/>
</dbReference>
<dbReference type="SUPFAM" id="SSF56954">
    <property type="entry name" value="Outer membrane efflux proteins (OEP)"/>
    <property type="match status" value="1"/>
</dbReference>
<accession>A0ABT8VU96</accession>
<feature type="coiled-coil region" evidence="1">
    <location>
        <begin position="193"/>
        <end position="224"/>
    </location>
</feature>
<dbReference type="EMBL" id="JAUMIT010000006">
    <property type="protein sequence ID" value="MDO3695536.1"/>
    <property type="molecule type" value="Genomic_DNA"/>
</dbReference>
<sequence length="432" mass="50171">MNIIKSGKLLWFFLLSSPFIHGQEVLEIKREQGEAIFLKENLLLIAQKLEISQAEAQVIQAKLWPNPTLTVDQVNLWATEKQTSDGQGIPALGNILGENRQFSFEFEQLIQTANKRKKLIALEKVSVEKSKQYFEDILRNLKIEFRNSFTDLEYLQLSKQVYQEQISSLETLTSAYENQVVQGNYSKAEYIRIKALELELKKELNSLIEQENEVQQELKNLMHVPSNIVLKIKEEGFLKPINKVEDLLLNSLFLEAQKNRPDYKLSKLQIEYADKLYAYEKSQKVPDVTFIAGYDRGGNALWDFVGFGLSIDLPFFNRNQGNIKKAKAEQSQANILFHQKELALENEIFKGVKNLQNAIDFYSEIDLDYDESLNMLIKSYTKNFRDRQISLLEYKDFLDAYLENKIIILEAQKEINEKVEELNYIIGLDVIK</sequence>
<keyword evidence="1" id="KW-0175">Coiled coil</keyword>
<evidence type="ECO:0000256" key="1">
    <source>
        <dbReference type="SAM" id="Coils"/>
    </source>
</evidence>
<dbReference type="Proteomes" id="UP001168642">
    <property type="component" value="Unassembled WGS sequence"/>
</dbReference>
<proteinExistence type="predicted"/>
<dbReference type="Gene3D" id="1.20.1600.10">
    <property type="entry name" value="Outer membrane efflux proteins (OEP)"/>
    <property type="match status" value="1"/>
</dbReference>
<gene>
    <name evidence="2" type="ORF">QVZ41_11865</name>
</gene>
<keyword evidence="3" id="KW-1185">Reference proteome</keyword>
<name>A0ABT8VU96_9FLAO</name>
<dbReference type="PANTHER" id="PTHR30203:SF23">
    <property type="entry name" value="OUTER MEMBRANE EFFLUX PROTEIN"/>
    <property type="match status" value="1"/>
</dbReference>
<reference evidence="2" key="1">
    <citation type="submission" date="2023-07" db="EMBL/GenBank/DDBJ databases">
        <title>Wenyingzhuangia sp. chi5 genome sequencing and assembly.</title>
        <authorList>
            <person name="Park S."/>
        </authorList>
    </citation>
    <scope>NUCLEOTIDE SEQUENCE</scope>
    <source>
        <strain evidence="2">Chi5</strain>
    </source>
</reference>
<protein>
    <submittedName>
        <fullName evidence="2">TolC family protein</fullName>
    </submittedName>
</protein>
<organism evidence="2 3">
    <name type="scientific">Wenyingzhuangia gilva</name>
    <dbReference type="NCBI Taxonomy" id="3057677"/>
    <lineage>
        <taxon>Bacteria</taxon>
        <taxon>Pseudomonadati</taxon>
        <taxon>Bacteroidota</taxon>
        <taxon>Flavobacteriia</taxon>
        <taxon>Flavobacteriales</taxon>
        <taxon>Flavobacteriaceae</taxon>
        <taxon>Wenyingzhuangia</taxon>
    </lineage>
</organism>
<evidence type="ECO:0000313" key="2">
    <source>
        <dbReference type="EMBL" id="MDO3695536.1"/>
    </source>
</evidence>
<evidence type="ECO:0000313" key="3">
    <source>
        <dbReference type="Proteomes" id="UP001168642"/>
    </source>
</evidence>
<dbReference type="RefSeq" id="WP_302884808.1">
    <property type="nucleotide sequence ID" value="NZ_JAUMIT010000006.1"/>
</dbReference>